<dbReference type="EMBL" id="SNRY01003831">
    <property type="protein sequence ID" value="KAA6319595.1"/>
    <property type="molecule type" value="Genomic_DNA"/>
</dbReference>
<comment type="caution">
    <text evidence="1">The sequence shown here is derived from an EMBL/GenBank/DDBJ whole genome shotgun (WGS) entry which is preliminary data.</text>
</comment>
<evidence type="ECO:0000313" key="1">
    <source>
        <dbReference type="EMBL" id="KAA6319595.1"/>
    </source>
</evidence>
<protein>
    <submittedName>
        <fullName evidence="1">Uncharacterized protein</fullName>
    </submittedName>
</protein>
<name>A0A5J4QD24_9ZZZZ</name>
<dbReference type="AlphaFoldDB" id="A0A5J4QD24"/>
<feature type="non-terminal residue" evidence="1">
    <location>
        <position position="200"/>
    </location>
</feature>
<reference evidence="1" key="1">
    <citation type="submission" date="2019-03" db="EMBL/GenBank/DDBJ databases">
        <title>Single cell metagenomics reveals metabolic interactions within the superorganism composed of flagellate Streblomastix strix and complex community of Bacteroidetes bacteria on its surface.</title>
        <authorList>
            <person name="Treitli S.C."/>
            <person name="Kolisko M."/>
            <person name="Husnik F."/>
            <person name="Keeling P."/>
            <person name="Hampl V."/>
        </authorList>
    </citation>
    <scope>NUCLEOTIDE SEQUENCE</scope>
    <source>
        <strain evidence="1">STM</strain>
    </source>
</reference>
<gene>
    <name evidence="1" type="ORF">EZS27_030530</name>
</gene>
<sequence length="200" mass="22808">MKETKLVIILTRHPVLGVLLIPYTAELGKQNTIILMEQAFHSSSTIAGKRSEADRKAIEIASCYSEKNLMKVYSREKNTNGFLRNLSEKTLKEIVRPYIEKKLLEMITLIHTYGLPFYQKESSSKILFDHNACHVSSQTIEVSFHFEADESQFCYSLQCTNGSDEFLSFREKKPVITVISYPAVLLLGTTLMTFRDIKAS</sequence>
<organism evidence="1">
    <name type="scientific">termite gut metagenome</name>
    <dbReference type="NCBI Taxonomy" id="433724"/>
    <lineage>
        <taxon>unclassified sequences</taxon>
        <taxon>metagenomes</taxon>
        <taxon>organismal metagenomes</taxon>
    </lineage>
</organism>
<proteinExistence type="predicted"/>
<accession>A0A5J4QD24</accession>